<dbReference type="AlphaFoldDB" id="A0A4Q0VG95"/>
<gene>
    <name evidence="5" type="ORF">DXH47_11320</name>
</gene>
<reference evidence="5 6" key="1">
    <citation type="submission" date="2018-08" db="EMBL/GenBank/DDBJ databases">
        <title>Lactobacillus suantsai sp. nov., isolated from traditional fermented suan-tsai in Taiwan.</title>
        <authorList>
            <person name="Huang C.-H."/>
        </authorList>
    </citation>
    <scope>NUCLEOTIDE SEQUENCE [LARGE SCALE GENOMIC DNA]</scope>
    <source>
        <strain evidence="5 6">BCRC 12945</strain>
    </source>
</reference>
<feature type="transmembrane region" description="Helical" evidence="2">
    <location>
        <begin position="247"/>
        <end position="269"/>
    </location>
</feature>
<evidence type="ECO:0000259" key="4">
    <source>
        <dbReference type="Pfam" id="PF13240"/>
    </source>
</evidence>
<dbReference type="Gene3D" id="4.10.1060.50">
    <property type="match status" value="1"/>
</dbReference>
<feature type="domain" description="Zinc-ribbon" evidence="4">
    <location>
        <begin position="8"/>
        <end position="29"/>
    </location>
</feature>
<comment type="caution">
    <text evidence="5">The sequence shown here is derived from an EMBL/GenBank/DDBJ whole genome shotgun (WGS) entry which is preliminary data.</text>
</comment>
<keyword evidence="3" id="KW-0732">Signal</keyword>
<dbReference type="Proteomes" id="UP000290602">
    <property type="component" value="Unassembled WGS sequence"/>
</dbReference>
<dbReference type="RefSeq" id="WP_129033400.1">
    <property type="nucleotide sequence ID" value="NZ_CP059603.1"/>
</dbReference>
<accession>A0A4Q0VG95</accession>
<dbReference type="InterPro" id="IPR026870">
    <property type="entry name" value="Zinc_ribbon_dom"/>
</dbReference>
<feature type="signal peptide" evidence="3">
    <location>
        <begin position="1"/>
        <end position="40"/>
    </location>
</feature>
<protein>
    <submittedName>
        <fullName evidence="5">Zinc-ribbon domain-containing protein</fullName>
    </submittedName>
</protein>
<evidence type="ECO:0000256" key="2">
    <source>
        <dbReference type="SAM" id="Phobius"/>
    </source>
</evidence>
<feature type="compositionally biased region" description="Polar residues" evidence="1">
    <location>
        <begin position="42"/>
        <end position="66"/>
    </location>
</feature>
<keyword evidence="2" id="KW-0812">Transmembrane</keyword>
<evidence type="ECO:0000256" key="1">
    <source>
        <dbReference type="SAM" id="MobiDB-lite"/>
    </source>
</evidence>
<sequence length="293" mass="31424">MTTQASKFCPNCGAQLNPNAKFCPKCGFAIAAITAQPASAADSTNVTNQSTSTDQPTPAQPTPSRESLASVKEFSGNYFQWWLETIRHPATPLPSAGRWFGALTLAIEALLTTLSLTLLANKGLALARTTYTYLNFNGIIAKIVFVSFLLLLLVWLIYVSIGYGFRRLIDPGTPLGFLDYINQFASLTNLILAFNLIVFLVCLITGKGNPAGLEMLVGVLVPSNVLMTLGFLFSIVSDVPAPRMDRFYTMVLALISLTIVLLIFGLLAASLIGNSLLGSVTALLDAGLSFYPA</sequence>
<proteinExistence type="predicted"/>
<organism evidence="5 6">
    <name type="scientific">Levilactobacillus suantsaii</name>
    <dbReference type="NCBI Taxonomy" id="2292255"/>
    <lineage>
        <taxon>Bacteria</taxon>
        <taxon>Bacillati</taxon>
        <taxon>Bacillota</taxon>
        <taxon>Bacilli</taxon>
        <taxon>Lactobacillales</taxon>
        <taxon>Lactobacillaceae</taxon>
        <taxon>Levilactobacillus</taxon>
    </lineage>
</organism>
<feature type="transmembrane region" description="Helical" evidence="2">
    <location>
        <begin position="216"/>
        <end position="235"/>
    </location>
</feature>
<feature type="chain" id="PRO_5043646867" evidence="3">
    <location>
        <begin position="41"/>
        <end position="293"/>
    </location>
</feature>
<keyword evidence="2" id="KW-0472">Membrane</keyword>
<feature type="transmembrane region" description="Helical" evidence="2">
    <location>
        <begin position="99"/>
        <end position="119"/>
    </location>
</feature>
<feature type="transmembrane region" description="Helical" evidence="2">
    <location>
        <begin position="139"/>
        <end position="161"/>
    </location>
</feature>
<keyword evidence="2" id="KW-1133">Transmembrane helix</keyword>
<dbReference type="InterPro" id="IPR038587">
    <property type="entry name" value="Ribosomal_eL40_sf"/>
</dbReference>
<feature type="region of interest" description="Disordered" evidence="1">
    <location>
        <begin position="41"/>
        <end position="66"/>
    </location>
</feature>
<evidence type="ECO:0000256" key="3">
    <source>
        <dbReference type="SAM" id="SignalP"/>
    </source>
</evidence>
<evidence type="ECO:0000313" key="6">
    <source>
        <dbReference type="Proteomes" id="UP000290602"/>
    </source>
</evidence>
<name>A0A4Q0VG95_9LACO</name>
<keyword evidence="6" id="KW-1185">Reference proteome</keyword>
<dbReference type="EMBL" id="QXIL01000043">
    <property type="protein sequence ID" value="RXI75804.1"/>
    <property type="molecule type" value="Genomic_DNA"/>
</dbReference>
<feature type="transmembrane region" description="Helical" evidence="2">
    <location>
        <begin position="181"/>
        <end position="204"/>
    </location>
</feature>
<dbReference type="Pfam" id="PF13240">
    <property type="entry name" value="Zn_Ribbon_1"/>
    <property type="match status" value="1"/>
</dbReference>
<evidence type="ECO:0000313" key="5">
    <source>
        <dbReference type="EMBL" id="RXI75804.1"/>
    </source>
</evidence>
<dbReference type="OrthoDB" id="2274225at2"/>